<keyword evidence="5 7" id="KW-1133">Transmembrane helix</keyword>
<dbReference type="PANTHER" id="PTHR43840:SF15">
    <property type="entry name" value="MITOCHONDRIAL METAL TRANSPORTER 1-RELATED"/>
    <property type="match status" value="1"/>
</dbReference>
<feature type="domain" description="Cation efflux protein transmembrane" evidence="8">
    <location>
        <begin position="16"/>
        <end position="205"/>
    </location>
</feature>
<feature type="domain" description="Cation efflux protein cytoplasmic" evidence="9">
    <location>
        <begin position="211"/>
        <end position="288"/>
    </location>
</feature>
<evidence type="ECO:0000259" key="9">
    <source>
        <dbReference type="Pfam" id="PF16916"/>
    </source>
</evidence>
<dbReference type="Gene3D" id="1.20.1510.10">
    <property type="entry name" value="Cation efflux protein transmembrane domain"/>
    <property type="match status" value="1"/>
</dbReference>
<dbReference type="GO" id="GO:0005886">
    <property type="term" value="C:plasma membrane"/>
    <property type="evidence" value="ECO:0007669"/>
    <property type="project" value="TreeGrafter"/>
</dbReference>
<feature type="transmembrane region" description="Helical" evidence="7">
    <location>
        <begin position="181"/>
        <end position="198"/>
    </location>
</feature>
<evidence type="ECO:0000259" key="8">
    <source>
        <dbReference type="Pfam" id="PF01545"/>
    </source>
</evidence>
<keyword evidence="11" id="KW-1185">Reference proteome</keyword>
<dbReference type="InterPro" id="IPR050291">
    <property type="entry name" value="CDF_Transporter"/>
</dbReference>
<feature type="transmembrane region" description="Helical" evidence="7">
    <location>
        <begin position="156"/>
        <end position="175"/>
    </location>
</feature>
<evidence type="ECO:0000256" key="1">
    <source>
        <dbReference type="ARBA" id="ARBA00004141"/>
    </source>
</evidence>
<dbReference type="Gene3D" id="3.30.70.1350">
    <property type="entry name" value="Cation efflux protein, cytoplasmic domain"/>
    <property type="match status" value="1"/>
</dbReference>
<dbReference type="GO" id="GO:0015086">
    <property type="term" value="F:cadmium ion transmembrane transporter activity"/>
    <property type="evidence" value="ECO:0007669"/>
    <property type="project" value="TreeGrafter"/>
</dbReference>
<dbReference type="GO" id="GO:0015341">
    <property type="term" value="F:zinc efflux antiporter activity"/>
    <property type="evidence" value="ECO:0007669"/>
    <property type="project" value="TreeGrafter"/>
</dbReference>
<feature type="transmembrane region" description="Helical" evidence="7">
    <location>
        <begin position="15"/>
        <end position="33"/>
    </location>
</feature>
<keyword evidence="4 7" id="KW-0812">Transmembrane</keyword>
<dbReference type="Proteomes" id="UP000319499">
    <property type="component" value="Unassembled WGS sequence"/>
</dbReference>
<keyword evidence="3" id="KW-0813">Transport</keyword>
<comment type="subcellular location">
    <subcellularLocation>
        <location evidence="1">Membrane</location>
        <topology evidence="1">Multi-pass membrane protein</topology>
    </subcellularLocation>
</comment>
<evidence type="ECO:0000313" key="11">
    <source>
        <dbReference type="Proteomes" id="UP000319499"/>
    </source>
</evidence>
<dbReference type="Pfam" id="PF16916">
    <property type="entry name" value="ZT_dimer"/>
    <property type="match status" value="1"/>
</dbReference>
<dbReference type="GO" id="GO:0015093">
    <property type="term" value="F:ferrous iron transmembrane transporter activity"/>
    <property type="evidence" value="ECO:0007669"/>
    <property type="project" value="TreeGrafter"/>
</dbReference>
<dbReference type="SUPFAM" id="SSF160240">
    <property type="entry name" value="Cation efflux protein cytoplasmic domain-like"/>
    <property type="match status" value="1"/>
</dbReference>
<sequence length="334" mass="37843">MNSVAKENYSFQKSIVIIGVILFVIKLAAWFFTRSVAILTDALESTINVIAGLFSLYSLYISGKPKDRDHPYGHGKIEFISAGIEGGLITIAGIIIIYESVKNILYPNTISKLDYGIILIAITGIANYVLGELAIRKGKKNNSLALVSGGEHLKSDTYSTIGLVLGLIIIYFTHIYWLDSIIALIFSGIIIFTGVKIIRKSLAGIMDEADQELIKKLVCTLEENRNPNWIDIHNVRFIKYGSSLHLDCHLTMPWFFNIKETKRESDKLEKIIQDNFGNSFEMFVYVEGCEDFSCKICKKNECPYRKHFFEKEITWTVDNIEIDKHHALKSSTHE</sequence>
<comment type="caution">
    <text evidence="10">The sequence shown here is derived from an EMBL/GenBank/DDBJ whole genome shotgun (WGS) entry which is preliminary data.</text>
</comment>
<feature type="transmembrane region" description="Helical" evidence="7">
    <location>
        <begin position="75"/>
        <end position="97"/>
    </location>
</feature>
<dbReference type="InterPro" id="IPR058533">
    <property type="entry name" value="Cation_efflux_TM"/>
</dbReference>
<dbReference type="InterPro" id="IPR002524">
    <property type="entry name" value="Cation_efflux"/>
</dbReference>
<dbReference type="InterPro" id="IPR036837">
    <property type="entry name" value="Cation_efflux_CTD_sf"/>
</dbReference>
<dbReference type="OrthoDB" id="9806522at2"/>
<protein>
    <submittedName>
        <fullName evidence="10">Cation transporter</fullName>
    </submittedName>
</protein>
<dbReference type="AlphaFoldDB" id="A0A563D7Y4"/>
<feature type="transmembrane region" description="Helical" evidence="7">
    <location>
        <begin position="45"/>
        <end position="63"/>
    </location>
</feature>
<proteinExistence type="inferred from homology"/>
<feature type="transmembrane region" description="Helical" evidence="7">
    <location>
        <begin position="117"/>
        <end position="135"/>
    </location>
</feature>
<reference evidence="10 11" key="1">
    <citation type="submission" date="2019-02" db="EMBL/GenBank/DDBJ databases">
        <title>Apibacter muscae sp. nov.: a novel member of the house fly microbiota.</title>
        <authorList>
            <person name="Park R."/>
        </authorList>
    </citation>
    <scope>NUCLEOTIDE SEQUENCE [LARGE SCALE GENOMIC DNA]</scope>
    <source>
        <strain evidence="10 11">AL1</strain>
    </source>
</reference>
<dbReference type="NCBIfam" id="TIGR01297">
    <property type="entry name" value="CDF"/>
    <property type="match status" value="1"/>
</dbReference>
<dbReference type="GO" id="GO:0006882">
    <property type="term" value="P:intracellular zinc ion homeostasis"/>
    <property type="evidence" value="ECO:0007669"/>
    <property type="project" value="TreeGrafter"/>
</dbReference>
<organism evidence="10 11">
    <name type="scientific">Apibacter muscae</name>
    <dbReference type="NCBI Taxonomy" id="2509004"/>
    <lineage>
        <taxon>Bacteria</taxon>
        <taxon>Pseudomonadati</taxon>
        <taxon>Bacteroidota</taxon>
        <taxon>Flavobacteriia</taxon>
        <taxon>Flavobacteriales</taxon>
        <taxon>Weeksellaceae</taxon>
        <taxon>Apibacter</taxon>
    </lineage>
</organism>
<dbReference type="SUPFAM" id="SSF161111">
    <property type="entry name" value="Cation efflux protein transmembrane domain-like"/>
    <property type="match status" value="1"/>
</dbReference>
<keyword evidence="6 7" id="KW-0472">Membrane</keyword>
<dbReference type="EMBL" id="SELH01000026">
    <property type="protein sequence ID" value="TWP26192.1"/>
    <property type="molecule type" value="Genomic_DNA"/>
</dbReference>
<evidence type="ECO:0000256" key="2">
    <source>
        <dbReference type="ARBA" id="ARBA00008114"/>
    </source>
</evidence>
<evidence type="ECO:0000313" key="10">
    <source>
        <dbReference type="EMBL" id="TWP26192.1"/>
    </source>
</evidence>
<name>A0A563D7Y4_9FLAO</name>
<dbReference type="InterPro" id="IPR027470">
    <property type="entry name" value="Cation_efflux_CTD"/>
</dbReference>
<gene>
    <name evidence="10" type="ORF">ETU09_10870</name>
</gene>
<accession>A0A563D7Y4</accession>
<dbReference type="InterPro" id="IPR027469">
    <property type="entry name" value="Cation_efflux_TMD_sf"/>
</dbReference>
<evidence type="ECO:0000256" key="6">
    <source>
        <dbReference type="ARBA" id="ARBA00023136"/>
    </source>
</evidence>
<comment type="similarity">
    <text evidence="2">Belongs to the cation diffusion facilitator (CDF) transporter (TC 2.A.4) family.</text>
</comment>
<dbReference type="Pfam" id="PF01545">
    <property type="entry name" value="Cation_efflux"/>
    <property type="match status" value="1"/>
</dbReference>
<dbReference type="RefSeq" id="WP_146293553.1">
    <property type="nucleotide sequence ID" value="NZ_SELH01000026.1"/>
</dbReference>
<evidence type="ECO:0000256" key="7">
    <source>
        <dbReference type="SAM" id="Phobius"/>
    </source>
</evidence>
<evidence type="ECO:0000256" key="3">
    <source>
        <dbReference type="ARBA" id="ARBA00022448"/>
    </source>
</evidence>
<evidence type="ECO:0000256" key="4">
    <source>
        <dbReference type="ARBA" id="ARBA00022692"/>
    </source>
</evidence>
<evidence type="ECO:0000256" key="5">
    <source>
        <dbReference type="ARBA" id="ARBA00022989"/>
    </source>
</evidence>
<dbReference type="PANTHER" id="PTHR43840">
    <property type="entry name" value="MITOCHONDRIAL METAL TRANSPORTER 1-RELATED"/>
    <property type="match status" value="1"/>
</dbReference>